<dbReference type="EMBL" id="JAGMUX010000003">
    <property type="protein sequence ID" value="KAH7264898.1"/>
    <property type="molecule type" value="Genomic_DNA"/>
</dbReference>
<dbReference type="AlphaFoldDB" id="A0A9P9KKB7"/>
<keyword evidence="2" id="KW-1133">Transmembrane helix</keyword>
<name>A0A9P9KKB7_FUSRE</name>
<proteinExistence type="predicted"/>
<protein>
    <submittedName>
        <fullName evidence="4">Uncharacterized protein</fullName>
    </submittedName>
</protein>
<evidence type="ECO:0000256" key="1">
    <source>
        <dbReference type="SAM" id="MobiDB-lite"/>
    </source>
</evidence>
<evidence type="ECO:0000313" key="5">
    <source>
        <dbReference type="Proteomes" id="UP000720189"/>
    </source>
</evidence>
<feature type="compositionally biased region" description="Polar residues" evidence="1">
    <location>
        <begin position="408"/>
        <end position="418"/>
    </location>
</feature>
<feature type="region of interest" description="Disordered" evidence="1">
    <location>
        <begin position="349"/>
        <end position="418"/>
    </location>
</feature>
<keyword evidence="2" id="KW-0812">Transmembrane</keyword>
<keyword evidence="3" id="KW-0732">Signal</keyword>
<feature type="compositionally biased region" description="Polar residues" evidence="1">
    <location>
        <begin position="362"/>
        <end position="376"/>
    </location>
</feature>
<evidence type="ECO:0000256" key="3">
    <source>
        <dbReference type="SAM" id="SignalP"/>
    </source>
</evidence>
<feature type="region of interest" description="Disordered" evidence="1">
    <location>
        <begin position="169"/>
        <end position="211"/>
    </location>
</feature>
<evidence type="ECO:0000256" key="2">
    <source>
        <dbReference type="SAM" id="Phobius"/>
    </source>
</evidence>
<keyword evidence="2" id="KW-0472">Membrane</keyword>
<organism evidence="4 5">
    <name type="scientific">Fusarium redolens</name>
    <dbReference type="NCBI Taxonomy" id="48865"/>
    <lineage>
        <taxon>Eukaryota</taxon>
        <taxon>Fungi</taxon>
        <taxon>Dikarya</taxon>
        <taxon>Ascomycota</taxon>
        <taxon>Pezizomycotina</taxon>
        <taxon>Sordariomycetes</taxon>
        <taxon>Hypocreomycetidae</taxon>
        <taxon>Hypocreales</taxon>
        <taxon>Nectriaceae</taxon>
        <taxon>Fusarium</taxon>
        <taxon>Fusarium redolens species complex</taxon>
    </lineage>
</organism>
<reference evidence="4" key="1">
    <citation type="journal article" date="2021" name="Nat. Commun.">
        <title>Genetic determinants of endophytism in the Arabidopsis root mycobiome.</title>
        <authorList>
            <person name="Mesny F."/>
            <person name="Miyauchi S."/>
            <person name="Thiergart T."/>
            <person name="Pickel B."/>
            <person name="Atanasova L."/>
            <person name="Karlsson M."/>
            <person name="Huettel B."/>
            <person name="Barry K.W."/>
            <person name="Haridas S."/>
            <person name="Chen C."/>
            <person name="Bauer D."/>
            <person name="Andreopoulos W."/>
            <person name="Pangilinan J."/>
            <person name="LaButti K."/>
            <person name="Riley R."/>
            <person name="Lipzen A."/>
            <person name="Clum A."/>
            <person name="Drula E."/>
            <person name="Henrissat B."/>
            <person name="Kohler A."/>
            <person name="Grigoriev I.V."/>
            <person name="Martin F.M."/>
            <person name="Hacquard S."/>
        </authorList>
    </citation>
    <scope>NUCLEOTIDE SEQUENCE</scope>
    <source>
        <strain evidence="4">MPI-CAGE-AT-0023</strain>
    </source>
</reference>
<dbReference type="RefSeq" id="XP_046053633.1">
    <property type="nucleotide sequence ID" value="XM_046197982.1"/>
</dbReference>
<comment type="caution">
    <text evidence="4">The sequence shown here is derived from an EMBL/GenBank/DDBJ whole genome shotgun (WGS) entry which is preliminary data.</text>
</comment>
<accession>A0A9P9KKB7</accession>
<feature type="chain" id="PRO_5040453294" evidence="3">
    <location>
        <begin position="19"/>
        <end position="418"/>
    </location>
</feature>
<sequence length="418" mass="46391">MLLLKFPFLAAMAIPVAALRCKTEDTDMTRNRDWVLAGCGPCRMYPDDHTCSFRTHPEMPEDDTDEFKYDEDNDEGYRRLCDECRSQYGPKRPEKVITSSITLLKLPKEMPSITSIRITQTKPRVGWSTLPGPDDGTTFSWFTKTTTHTETETETTTKTASITISLRKSTATSMGLHESTATSMGMSESSATSDPEETDTPPPSKKNRSTGGQIAGIVIGVISSILFTALIAWKYLQRLRQPQPDQGPEDQRGHAGAVGGSSFDDSDSGSDRPRARALAGVIMGWFNRNRFRFPIDEPEEPGPQVLEERVPSPGSPPPIPVQPGQAPADVEHAYSPRTPPAIPEHQVWTPSAQVPAQDPAQDRTTSSIYSQDSGYPNSLEIPRPLSIHRSYRRQEEHTLLHGRRTNGEPVQTRNYGWI</sequence>
<dbReference type="Proteomes" id="UP000720189">
    <property type="component" value="Unassembled WGS sequence"/>
</dbReference>
<feature type="region of interest" description="Disordered" evidence="1">
    <location>
        <begin position="242"/>
        <end position="273"/>
    </location>
</feature>
<dbReference type="GeneID" id="70227936"/>
<feature type="signal peptide" evidence="3">
    <location>
        <begin position="1"/>
        <end position="18"/>
    </location>
</feature>
<feature type="transmembrane region" description="Helical" evidence="2">
    <location>
        <begin position="214"/>
        <end position="233"/>
    </location>
</feature>
<evidence type="ECO:0000313" key="4">
    <source>
        <dbReference type="EMBL" id="KAH7264898.1"/>
    </source>
</evidence>
<keyword evidence="5" id="KW-1185">Reference proteome</keyword>
<dbReference type="OrthoDB" id="5102353at2759"/>
<feature type="region of interest" description="Disordered" evidence="1">
    <location>
        <begin position="293"/>
        <end position="330"/>
    </location>
</feature>
<feature type="compositionally biased region" description="Polar residues" evidence="1">
    <location>
        <begin position="169"/>
        <end position="192"/>
    </location>
</feature>
<gene>
    <name evidence="4" type="ORF">BKA55DRAFT_671833</name>
</gene>